<comment type="caution">
    <text evidence="1">The sequence shown here is derived from an EMBL/GenBank/DDBJ whole genome shotgun (WGS) entry which is preliminary data.</text>
</comment>
<dbReference type="RefSeq" id="WP_075357882.1">
    <property type="nucleotide sequence ID" value="NZ_MSRG01000020.1"/>
</dbReference>
<gene>
    <name evidence="1" type="ORF">PAMC26577_00800</name>
</gene>
<name>A0A242N759_CABSO</name>
<evidence type="ECO:0000313" key="1">
    <source>
        <dbReference type="EMBL" id="OTP79433.1"/>
    </source>
</evidence>
<dbReference type="AlphaFoldDB" id="A0A242N759"/>
<organism evidence="1 2">
    <name type="scientific">Caballeronia sordidicola</name>
    <name type="common">Burkholderia sordidicola</name>
    <dbReference type="NCBI Taxonomy" id="196367"/>
    <lineage>
        <taxon>Bacteria</taxon>
        <taxon>Pseudomonadati</taxon>
        <taxon>Pseudomonadota</taxon>
        <taxon>Betaproteobacteria</taxon>
        <taxon>Burkholderiales</taxon>
        <taxon>Burkholderiaceae</taxon>
        <taxon>Caballeronia</taxon>
    </lineage>
</organism>
<dbReference type="Proteomes" id="UP000195221">
    <property type="component" value="Unassembled WGS sequence"/>
</dbReference>
<sequence length="90" mass="10043">MTQFDMFGLELMPGAPLSPAPAVEIECAPIMLRVVPELDAWTRETQRIHLIAHARDLTRLRAAGDTHRVHCILMNAPYVLLKLNGVGGQW</sequence>
<reference evidence="1 2" key="1">
    <citation type="submission" date="2017-03" db="EMBL/GenBank/DDBJ databases">
        <title>Genome analysis of strain PAMC 26577.</title>
        <authorList>
            <person name="Oh H.-M."/>
            <person name="Yang J.-A."/>
        </authorList>
    </citation>
    <scope>NUCLEOTIDE SEQUENCE [LARGE SCALE GENOMIC DNA]</scope>
    <source>
        <strain evidence="1 2">PAMC 26577</strain>
    </source>
</reference>
<evidence type="ECO:0000313" key="2">
    <source>
        <dbReference type="Proteomes" id="UP000195221"/>
    </source>
</evidence>
<accession>A0A242N759</accession>
<protein>
    <submittedName>
        <fullName evidence="1">Uncharacterized protein</fullName>
    </submittedName>
</protein>
<dbReference type="EMBL" id="NBTZ01000009">
    <property type="protein sequence ID" value="OTP79433.1"/>
    <property type="molecule type" value="Genomic_DNA"/>
</dbReference>
<proteinExistence type="predicted"/>